<gene>
    <name evidence="4" type="ORF">J2S62_000387</name>
</gene>
<organism evidence="4 5">
    <name type="scientific">Enteractinococcus fodinae</name>
    <dbReference type="NCBI Taxonomy" id="684663"/>
    <lineage>
        <taxon>Bacteria</taxon>
        <taxon>Bacillati</taxon>
        <taxon>Actinomycetota</taxon>
        <taxon>Actinomycetes</taxon>
        <taxon>Micrococcales</taxon>
        <taxon>Micrococcaceae</taxon>
    </lineage>
</organism>
<dbReference type="PROSITE" id="PS51257">
    <property type="entry name" value="PROKAR_LIPOPROTEIN"/>
    <property type="match status" value="1"/>
</dbReference>
<feature type="region of interest" description="Disordered" evidence="2">
    <location>
        <begin position="203"/>
        <end position="225"/>
    </location>
</feature>
<evidence type="ECO:0000256" key="3">
    <source>
        <dbReference type="SAM" id="SignalP"/>
    </source>
</evidence>
<name>A0ABU2AXQ3_9MICC</name>
<protein>
    <submittedName>
        <fullName evidence="4">Peptidyl-prolyl cis-trans isomerase SurA</fullName>
        <ecNumber evidence="4">5.2.1.8</ecNumber>
    </submittedName>
</protein>
<dbReference type="InterPro" id="IPR027304">
    <property type="entry name" value="Trigger_fact/SurA_dom_sf"/>
</dbReference>
<dbReference type="GO" id="GO:0003755">
    <property type="term" value="F:peptidyl-prolyl cis-trans isomerase activity"/>
    <property type="evidence" value="ECO:0007669"/>
    <property type="project" value="UniProtKB-EC"/>
</dbReference>
<sequence>MPKKFLLSIAAVAAAFSLAACGADGDDEQATEDAPQSQEQGEQAAPEPELDNIPDVVAEVDGEEISGDAFAENYEAQFQQLTMQAAMAGQEPDQEQLKEQALEMMINSELLVAEAEDQGFSASDDDVDEYLADMAEANGIESSDVLMEELEAQGLTEERIREDLHKEVLIDQVVETLEVEEPSEEDLQEMYDAQVEQLEAMNAQVEEDQAQEAPPFEELEPELEEQVLQQNENEAIAALLDDLREDADIEILL</sequence>
<evidence type="ECO:0000313" key="5">
    <source>
        <dbReference type="Proteomes" id="UP001183794"/>
    </source>
</evidence>
<comment type="caution">
    <text evidence="4">The sequence shown here is derived from an EMBL/GenBank/DDBJ whole genome shotgun (WGS) entry which is preliminary data.</text>
</comment>
<dbReference type="PANTHER" id="PTHR47245:SF2">
    <property type="entry name" value="PEPTIDYL-PROLYL CIS-TRANS ISOMERASE HP_0175-RELATED"/>
    <property type="match status" value="1"/>
</dbReference>
<keyword evidence="5" id="KW-1185">Reference proteome</keyword>
<reference evidence="4 5" key="1">
    <citation type="submission" date="2023-07" db="EMBL/GenBank/DDBJ databases">
        <title>Sequencing the genomes of 1000 actinobacteria strains.</title>
        <authorList>
            <person name="Klenk H.-P."/>
        </authorList>
    </citation>
    <scope>NUCLEOTIDE SEQUENCE [LARGE SCALE GENOMIC DNA]</scope>
    <source>
        <strain evidence="4 5">DSM 22966</strain>
    </source>
</reference>
<accession>A0ABU2AXQ3</accession>
<feature type="region of interest" description="Disordered" evidence="2">
    <location>
        <begin position="23"/>
        <end position="53"/>
    </location>
</feature>
<dbReference type="Pfam" id="PF13624">
    <property type="entry name" value="SurA_N_3"/>
    <property type="match status" value="1"/>
</dbReference>
<evidence type="ECO:0000256" key="1">
    <source>
        <dbReference type="SAM" id="Coils"/>
    </source>
</evidence>
<feature type="signal peptide" evidence="3">
    <location>
        <begin position="1"/>
        <end position="22"/>
    </location>
</feature>
<dbReference type="InterPro" id="IPR050245">
    <property type="entry name" value="PrsA_foldase"/>
</dbReference>
<proteinExistence type="predicted"/>
<evidence type="ECO:0000256" key="2">
    <source>
        <dbReference type="SAM" id="MobiDB-lite"/>
    </source>
</evidence>
<keyword evidence="3" id="KW-0732">Signal</keyword>
<dbReference type="SUPFAM" id="SSF109998">
    <property type="entry name" value="Triger factor/SurA peptide-binding domain-like"/>
    <property type="match status" value="1"/>
</dbReference>
<dbReference type="EC" id="5.2.1.8" evidence="4"/>
<feature type="chain" id="PRO_5045960658" evidence="3">
    <location>
        <begin position="23"/>
        <end position="253"/>
    </location>
</feature>
<feature type="compositionally biased region" description="Acidic residues" evidence="2">
    <location>
        <begin position="205"/>
        <end position="225"/>
    </location>
</feature>
<evidence type="ECO:0000313" key="4">
    <source>
        <dbReference type="EMBL" id="MDR7346130.1"/>
    </source>
</evidence>
<dbReference type="Gene3D" id="1.10.4030.10">
    <property type="entry name" value="Porin chaperone SurA, peptide-binding domain"/>
    <property type="match status" value="1"/>
</dbReference>
<keyword evidence="1" id="KW-0175">Coiled coil</keyword>
<keyword evidence="4" id="KW-0413">Isomerase</keyword>
<dbReference type="PANTHER" id="PTHR47245">
    <property type="entry name" value="PEPTIDYLPROLYL ISOMERASE"/>
    <property type="match status" value="1"/>
</dbReference>
<dbReference type="EMBL" id="JAVDYJ010000001">
    <property type="protein sequence ID" value="MDR7346130.1"/>
    <property type="molecule type" value="Genomic_DNA"/>
</dbReference>
<feature type="compositionally biased region" description="Low complexity" evidence="2">
    <location>
        <begin position="34"/>
        <end position="47"/>
    </location>
</feature>
<dbReference type="RefSeq" id="WP_310170667.1">
    <property type="nucleotide sequence ID" value="NZ_BAABHE010000002.1"/>
</dbReference>
<feature type="coiled-coil region" evidence="1">
    <location>
        <begin position="71"/>
        <end position="118"/>
    </location>
</feature>
<dbReference type="Proteomes" id="UP001183794">
    <property type="component" value="Unassembled WGS sequence"/>
</dbReference>